<dbReference type="Pfam" id="PF06995">
    <property type="entry name" value="Phage_P2_GpU"/>
    <property type="match status" value="1"/>
</dbReference>
<dbReference type="RefSeq" id="WP_100129699.1">
    <property type="nucleotide sequence ID" value="NZ_CADDYI010000042.1"/>
</dbReference>
<dbReference type="STRING" id="85701.BM1374166_00881"/>
<evidence type="ECO:0000313" key="1">
    <source>
        <dbReference type="EMBL" id="PIT67878.1"/>
    </source>
</evidence>
<reference evidence="1 2" key="1">
    <citation type="submission" date="2017-06" db="EMBL/GenBank/DDBJ databases">
        <title>Draft genome of Bartonella tribocorum strain L103, isolated from a rodent in Laos.</title>
        <authorList>
            <person name="Hadjadj L."/>
            <person name="Jiyipong T."/>
            <person name="Morand S."/>
            <person name="Diene S.M."/>
            <person name="Rolain J.-M."/>
        </authorList>
    </citation>
    <scope>NUCLEOTIDE SEQUENCE [LARGE SCALE GENOMIC DNA]</scope>
    <source>
        <strain evidence="1 2">L103</strain>
    </source>
</reference>
<protein>
    <submittedName>
        <fullName evidence="1">Phage tail protein</fullName>
    </submittedName>
</protein>
<comment type="caution">
    <text evidence="1">The sequence shown here is derived from an EMBL/GenBank/DDBJ whole genome shotgun (WGS) entry which is preliminary data.</text>
</comment>
<evidence type="ECO:0000313" key="2">
    <source>
        <dbReference type="Proteomes" id="UP000229839"/>
    </source>
</evidence>
<sequence>MRDPLLMLGPHLFYVDWLNFQSFEEEFSASWVCLERFGEAPGLQFTGYGNDPKTIHGVLFPEEFGDRVALDAITRTIRAAKPVQMIRWMSDNGYSAILHGSVVITSVTKDHDYISRSGQSGRIRYAIRLLPFFDGGKPQGQYQVGQYQEGYDQYSQGEQTP</sequence>
<dbReference type="OrthoDB" id="1550902at2"/>
<proteinExistence type="predicted"/>
<accession>A0A2N9Y845</accession>
<gene>
    <name evidence="1" type="ORF">CER18_09270</name>
</gene>
<dbReference type="Proteomes" id="UP000229839">
    <property type="component" value="Unassembled WGS sequence"/>
</dbReference>
<dbReference type="InterPro" id="IPR009734">
    <property type="entry name" value="Myoviridae_GpU"/>
</dbReference>
<name>A0A2N9Y845_9HYPH</name>
<dbReference type="AlphaFoldDB" id="A0A2N9Y845"/>
<organism evidence="1 2">
    <name type="scientific">Bartonella tribocorum</name>
    <dbReference type="NCBI Taxonomy" id="85701"/>
    <lineage>
        <taxon>Bacteria</taxon>
        <taxon>Pseudomonadati</taxon>
        <taxon>Pseudomonadota</taxon>
        <taxon>Alphaproteobacteria</taxon>
        <taxon>Hyphomicrobiales</taxon>
        <taxon>Bartonellaceae</taxon>
        <taxon>Bartonella</taxon>
    </lineage>
</organism>
<dbReference type="EMBL" id="NJGE01000042">
    <property type="protein sequence ID" value="PIT67878.1"/>
    <property type="molecule type" value="Genomic_DNA"/>
</dbReference>